<organism evidence="2 3">
    <name type="scientific">Pseudomonas weihenstephanensis</name>
    <dbReference type="NCBI Taxonomy" id="1608994"/>
    <lineage>
        <taxon>Bacteria</taxon>
        <taxon>Pseudomonadati</taxon>
        <taxon>Pseudomonadota</taxon>
        <taxon>Gammaproteobacteria</taxon>
        <taxon>Pseudomonadales</taxon>
        <taxon>Pseudomonadaceae</taxon>
        <taxon>Pseudomonas</taxon>
    </lineage>
</organism>
<keyword evidence="1" id="KW-0732">Signal</keyword>
<dbReference type="STRING" id="1608994.TU86_08460"/>
<dbReference type="AlphaFoldDB" id="A0A0J6LSM0"/>
<feature type="signal peptide" evidence="1">
    <location>
        <begin position="1"/>
        <end position="27"/>
    </location>
</feature>
<comment type="caution">
    <text evidence="2">The sequence shown here is derived from an EMBL/GenBank/DDBJ whole genome shotgun (WGS) entry which is preliminary data.</text>
</comment>
<sequence>MFNFNAVTRLVLATSLVLGACSMPAMAAQAGQCKAFTVNFLVAPEVTPALLEMLRKESGATLARVEKPGDIFTQEVNPNRLRVIVDKNNILVRYLCG</sequence>
<reference evidence="2 3" key="1">
    <citation type="submission" date="2015-02" db="EMBL/GenBank/DDBJ databases">
        <title>Pseudomonas helleri sp. nov. and Pseudomonas weihenstephanensis sp. nov., isolated from raw cows milk.</title>
        <authorList>
            <person name="von Neubeck M."/>
            <person name="Huptas C."/>
            <person name="Wenning M."/>
            <person name="Scherer S."/>
        </authorList>
    </citation>
    <scope>NUCLEOTIDE SEQUENCE [LARGE SCALE GENOMIC DNA]</scope>
    <source>
        <strain evidence="2 3">DSM 29166</strain>
    </source>
</reference>
<evidence type="ECO:0000313" key="3">
    <source>
        <dbReference type="Proteomes" id="UP000036325"/>
    </source>
</evidence>
<proteinExistence type="predicted"/>
<accession>A0A0J6LSM0</accession>
<dbReference type="OrthoDB" id="7917348at2"/>
<name>A0A0J6LSM0_9PSED</name>
<evidence type="ECO:0008006" key="4">
    <source>
        <dbReference type="Google" id="ProtNLM"/>
    </source>
</evidence>
<gene>
    <name evidence="2" type="ORF">TU86_08460</name>
</gene>
<evidence type="ECO:0000313" key="2">
    <source>
        <dbReference type="EMBL" id="KMN14033.1"/>
    </source>
</evidence>
<dbReference type="InterPro" id="IPR021719">
    <property type="entry name" value="Prot_inh_I78"/>
</dbReference>
<dbReference type="Gene3D" id="3.30.10.10">
    <property type="entry name" value="Trypsin Inhibitor V, subunit A"/>
    <property type="match status" value="1"/>
</dbReference>
<dbReference type="Pfam" id="PF11720">
    <property type="entry name" value="Inhibitor_I78"/>
    <property type="match status" value="1"/>
</dbReference>
<feature type="chain" id="PRO_5030008792" description="Lipoprotein" evidence="1">
    <location>
        <begin position="28"/>
        <end position="97"/>
    </location>
</feature>
<dbReference type="Proteomes" id="UP000036325">
    <property type="component" value="Unassembled WGS sequence"/>
</dbReference>
<protein>
    <recommendedName>
        <fullName evidence="4">Lipoprotein</fullName>
    </recommendedName>
</protein>
<accession>A0A0J6IP95</accession>
<dbReference type="PATRIC" id="fig|1608994.3.peg.2308"/>
<evidence type="ECO:0000256" key="1">
    <source>
        <dbReference type="SAM" id="SignalP"/>
    </source>
</evidence>
<dbReference type="EMBL" id="JYLF01000003">
    <property type="protein sequence ID" value="KMN14033.1"/>
    <property type="molecule type" value="Genomic_DNA"/>
</dbReference>
<dbReference type="RefSeq" id="WP_053075996.1">
    <property type="nucleotide sequence ID" value="NZ_JYLF01000003.1"/>
</dbReference>